<name>A0A9N8CTM6_9ENTR</name>
<dbReference type="Proteomes" id="UP000834503">
    <property type="component" value="Unassembled WGS sequence"/>
</dbReference>
<evidence type="ECO:0000313" key="4">
    <source>
        <dbReference type="Proteomes" id="UP000834503"/>
    </source>
</evidence>
<evidence type="ECO:0000256" key="1">
    <source>
        <dbReference type="SAM" id="SignalP"/>
    </source>
</evidence>
<feature type="signal peptide" evidence="1">
    <location>
        <begin position="1"/>
        <end position="20"/>
    </location>
</feature>
<dbReference type="Proteomes" id="UP000837205">
    <property type="component" value="Unassembled WGS sequence"/>
</dbReference>
<sequence length="123" mass="13095">MKKTICMGILCASIASGTMAAEISNTGITGIAPVDSGCTEKTDTMGVVAVQFSKSGMTLDLIQFLNADKSIMAMPTDFENAGFSTLQQSQANNFIKLGNFYKVHYQLCGQAGYPTLLDIHTAK</sequence>
<proteinExistence type="predicted"/>
<keyword evidence="5" id="KW-1185">Reference proteome</keyword>
<dbReference type="EMBL" id="CAIIUA010000005">
    <property type="protein sequence ID" value="CAC9267839.1"/>
    <property type="molecule type" value="Genomic_DNA"/>
</dbReference>
<feature type="chain" id="PRO_5040163183" evidence="1">
    <location>
        <begin position="21"/>
        <end position="123"/>
    </location>
</feature>
<gene>
    <name evidence="2" type="ORF">GHA_04600</name>
    <name evidence="3" type="ORF">TML_06096</name>
</gene>
<evidence type="ECO:0000313" key="5">
    <source>
        <dbReference type="Proteomes" id="UP000837205"/>
    </source>
</evidence>
<dbReference type="EMBL" id="CAHPQX010000026">
    <property type="protein sequence ID" value="CAB5591865.1"/>
    <property type="molecule type" value="Genomic_DNA"/>
</dbReference>
<comment type="caution">
    <text evidence="2">The sequence shown here is derived from an EMBL/GenBank/DDBJ whole genome shotgun (WGS) entry which is preliminary data.</text>
</comment>
<dbReference type="RefSeq" id="WP_239177718.1">
    <property type="nucleotide sequence ID" value="NZ_CAHPQT010000019.1"/>
</dbReference>
<dbReference type="AlphaFoldDB" id="A0A9N8CTM6"/>
<evidence type="ECO:0000313" key="3">
    <source>
        <dbReference type="EMBL" id="CAC9267839.1"/>
    </source>
</evidence>
<protein>
    <submittedName>
        <fullName evidence="2">Uncharacterized protein</fullName>
    </submittedName>
</protein>
<accession>A0A9N8CTM6</accession>
<keyword evidence="1" id="KW-0732">Signal</keyword>
<evidence type="ECO:0000313" key="2">
    <source>
        <dbReference type="EMBL" id="CAB5591865.1"/>
    </source>
</evidence>
<reference evidence="2" key="1">
    <citation type="submission" date="2020-05" db="EMBL/GenBank/DDBJ databases">
        <authorList>
            <person name="Delgado-Blas J."/>
        </authorList>
    </citation>
    <scope>NUCLEOTIDE SEQUENCE</scope>
    <source>
        <strain evidence="2">BB1459</strain>
        <strain evidence="3">BB1480</strain>
    </source>
</reference>
<organism evidence="2 4">
    <name type="scientific">Citrobacter werkmanii</name>
    <dbReference type="NCBI Taxonomy" id="67827"/>
    <lineage>
        <taxon>Bacteria</taxon>
        <taxon>Pseudomonadati</taxon>
        <taxon>Pseudomonadota</taxon>
        <taxon>Gammaproteobacteria</taxon>
        <taxon>Enterobacterales</taxon>
        <taxon>Enterobacteriaceae</taxon>
        <taxon>Citrobacter</taxon>
        <taxon>Citrobacter freundii complex</taxon>
    </lineage>
</organism>